<dbReference type="EMBL" id="SDIL01000009">
    <property type="protein sequence ID" value="RXK41397.1"/>
    <property type="molecule type" value="Genomic_DNA"/>
</dbReference>
<dbReference type="PANTHER" id="PTHR34389">
    <property type="entry name" value="L-RHAMNOSE MUTAROTASE"/>
    <property type="match status" value="1"/>
</dbReference>
<dbReference type="Proteomes" id="UP000289152">
    <property type="component" value="Unassembled WGS sequence"/>
</dbReference>
<evidence type="ECO:0008006" key="3">
    <source>
        <dbReference type="Google" id="ProtNLM"/>
    </source>
</evidence>
<reference evidence="1 2" key="1">
    <citation type="submission" date="2016-06" db="EMBL/GenBank/DDBJ databases">
        <title>Evolution of pathogenesis and genome organization in the Tremellales.</title>
        <authorList>
            <person name="Cuomo C."/>
            <person name="Litvintseva A."/>
            <person name="Heitman J."/>
            <person name="Chen Y."/>
            <person name="Sun S."/>
            <person name="Springer D."/>
            <person name="Dromer F."/>
            <person name="Young S."/>
            <person name="Zeng Q."/>
            <person name="Chapman S."/>
            <person name="Gujja S."/>
            <person name="Saif S."/>
            <person name="Birren B."/>
        </authorList>
    </citation>
    <scope>NUCLEOTIDE SEQUENCE [LARGE SCALE GENOMIC DNA]</scope>
    <source>
        <strain evidence="1 2">ATCC 28783</strain>
    </source>
</reference>
<dbReference type="InterPro" id="IPR011008">
    <property type="entry name" value="Dimeric_a/b-barrel"/>
</dbReference>
<dbReference type="InterPro" id="IPR008000">
    <property type="entry name" value="Rham/fucose_mutarotase"/>
</dbReference>
<dbReference type="Gene3D" id="3.30.70.100">
    <property type="match status" value="1"/>
</dbReference>
<comment type="caution">
    <text evidence="1">The sequence shown here is derived from an EMBL/GenBank/DDBJ whole genome shotgun (WGS) entry which is preliminary data.</text>
</comment>
<dbReference type="AlphaFoldDB" id="A0A4V1M4S6"/>
<dbReference type="SUPFAM" id="SSF54909">
    <property type="entry name" value="Dimeric alpha+beta barrel"/>
    <property type="match status" value="1"/>
</dbReference>
<name>A0A4V1M4S6_TREME</name>
<dbReference type="PANTHER" id="PTHR34389:SF2">
    <property type="entry name" value="L-RHAMNOSE MUTAROTASE"/>
    <property type="match status" value="1"/>
</dbReference>
<protein>
    <recommendedName>
        <fullName evidence="3">L-rhamnose mutarotase</fullName>
    </recommendedName>
</protein>
<accession>A0A4V1M4S6</accession>
<evidence type="ECO:0000313" key="2">
    <source>
        <dbReference type="Proteomes" id="UP000289152"/>
    </source>
</evidence>
<dbReference type="VEuPathDB" id="FungiDB:TREMEDRAFT_31191"/>
<organism evidence="1 2">
    <name type="scientific">Tremella mesenterica</name>
    <name type="common">Jelly fungus</name>
    <dbReference type="NCBI Taxonomy" id="5217"/>
    <lineage>
        <taxon>Eukaryota</taxon>
        <taxon>Fungi</taxon>
        <taxon>Dikarya</taxon>
        <taxon>Basidiomycota</taxon>
        <taxon>Agaricomycotina</taxon>
        <taxon>Tremellomycetes</taxon>
        <taxon>Tremellales</taxon>
        <taxon>Tremellaceae</taxon>
        <taxon>Tremella</taxon>
    </lineage>
</organism>
<dbReference type="Pfam" id="PF05336">
    <property type="entry name" value="rhaM"/>
    <property type="match status" value="1"/>
</dbReference>
<proteinExistence type="predicted"/>
<dbReference type="InParanoid" id="A0A4V1M4S6"/>
<keyword evidence="2" id="KW-1185">Reference proteome</keyword>
<dbReference type="STRING" id="5217.A0A4V1M4S6"/>
<gene>
    <name evidence="1" type="ORF">M231_01302</name>
</gene>
<evidence type="ECO:0000313" key="1">
    <source>
        <dbReference type="EMBL" id="RXK41397.1"/>
    </source>
</evidence>
<dbReference type="GO" id="GO:0016857">
    <property type="term" value="F:racemase and epimerase activity, acting on carbohydrates and derivatives"/>
    <property type="evidence" value="ECO:0007669"/>
    <property type="project" value="InterPro"/>
</dbReference>
<sequence length="122" mass="14435">METRPRITEGKRICQVIRVKPERLEEYKEVHSEVWPQVLDTLKKANIVDYTIHYFAPLSLLIAHLRYLGKDYEADMALIRSDETTRRWWALTDGMQESFVDGAVGSENGEWWMNAEEVFRME</sequence>
<dbReference type="OrthoDB" id="9981546at2759"/>